<evidence type="ECO:0000256" key="10">
    <source>
        <dbReference type="ARBA" id="ARBA00051323"/>
    </source>
</evidence>
<evidence type="ECO:0000256" key="17">
    <source>
        <dbReference type="ARBA" id="ARBA00083296"/>
    </source>
</evidence>
<dbReference type="GO" id="GO:0015179">
    <property type="term" value="F:L-amino acid transmembrane transporter activity"/>
    <property type="evidence" value="ECO:0007669"/>
    <property type="project" value="TreeGrafter"/>
</dbReference>
<feature type="transmembrane region" description="Helical" evidence="19">
    <location>
        <begin position="350"/>
        <end position="372"/>
    </location>
</feature>
<dbReference type="RefSeq" id="XP_024936532.1">
    <property type="nucleotide sequence ID" value="XM_025080764.1"/>
</dbReference>
<comment type="catalytic activity">
    <reaction evidence="11">
        <text>L-cystine(out) + L-arginine(in) = L-cystine(in) + L-arginine(out)</text>
        <dbReference type="Rhea" id="RHEA:71075"/>
        <dbReference type="ChEBI" id="CHEBI:32682"/>
        <dbReference type="ChEBI" id="CHEBI:35491"/>
    </reaction>
    <physiologicalReaction direction="left-to-right" evidence="11">
        <dbReference type="Rhea" id="RHEA:71076"/>
    </physiologicalReaction>
</comment>
<dbReference type="Gene3D" id="1.20.1740.10">
    <property type="entry name" value="Amino acid/polyamine transporter I"/>
    <property type="match status" value="1"/>
</dbReference>
<evidence type="ECO:0000313" key="21">
    <source>
        <dbReference type="RefSeq" id="XP_015586055.1"/>
    </source>
</evidence>
<keyword evidence="20" id="KW-1185">Reference proteome</keyword>
<dbReference type="AlphaFoldDB" id="A0AAJ7VXA5"/>
<dbReference type="RefSeq" id="XP_015586055.1">
    <property type="nucleotide sequence ID" value="XM_015730569.2"/>
</dbReference>
<evidence type="ECO:0000256" key="6">
    <source>
        <dbReference type="ARBA" id="ARBA00022692"/>
    </source>
</evidence>
<comment type="subcellular location">
    <subcellularLocation>
        <location evidence="1">Apical cell membrane</location>
        <topology evidence="1">Multi-pass membrane protein</topology>
    </subcellularLocation>
</comment>
<evidence type="ECO:0000256" key="14">
    <source>
        <dbReference type="ARBA" id="ARBA00052732"/>
    </source>
</evidence>
<evidence type="ECO:0000256" key="18">
    <source>
        <dbReference type="ARBA" id="ARBA00093193"/>
    </source>
</evidence>
<dbReference type="Pfam" id="PF13520">
    <property type="entry name" value="AA_permease_2"/>
    <property type="match status" value="1"/>
</dbReference>
<feature type="transmembrane region" description="Helical" evidence="19">
    <location>
        <begin position="301"/>
        <end position="330"/>
    </location>
</feature>
<keyword evidence="9" id="KW-1015">Disulfide bond</keyword>
<feature type="transmembrane region" description="Helical" evidence="19">
    <location>
        <begin position="256"/>
        <end position="281"/>
    </location>
</feature>
<evidence type="ECO:0000256" key="12">
    <source>
        <dbReference type="ARBA" id="ARBA00051835"/>
    </source>
</evidence>
<dbReference type="RefSeq" id="XP_024936531.1">
    <property type="nucleotide sequence ID" value="XM_025080763.1"/>
</dbReference>
<feature type="transmembrane region" description="Helical" evidence="19">
    <location>
        <begin position="18"/>
        <end position="38"/>
    </location>
</feature>
<feature type="transmembrane region" description="Helical" evidence="19">
    <location>
        <begin position="149"/>
        <end position="167"/>
    </location>
</feature>
<comment type="catalytic activity">
    <reaction evidence="13">
        <text>L-cysteine(out) + L-arginine(in) = L-cysteine(in) + L-arginine(out)</text>
        <dbReference type="Rhea" id="RHEA:71071"/>
        <dbReference type="ChEBI" id="CHEBI:32682"/>
        <dbReference type="ChEBI" id="CHEBI:35235"/>
    </reaction>
    <physiologicalReaction direction="left-to-right" evidence="13">
        <dbReference type="Rhea" id="RHEA:71072"/>
    </physiologicalReaction>
</comment>
<dbReference type="InterPro" id="IPR050598">
    <property type="entry name" value="AminoAcid_Transporter"/>
</dbReference>
<dbReference type="PANTHER" id="PTHR11785:SF514">
    <property type="entry name" value="B(0,+)-TYPE AMINO ACID TRANSPORTER 1-LIKE PROTEIN"/>
    <property type="match status" value="1"/>
</dbReference>
<dbReference type="RefSeq" id="XP_024936530.1">
    <property type="nucleotide sequence ID" value="XM_025080762.1"/>
</dbReference>
<feature type="transmembrane region" description="Helical" evidence="19">
    <location>
        <begin position="378"/>
        <end position="397"/>
    </location>
</feature>
<feature type="transmembrane region" description="Helical" evidence="19">
    <location>
        <begin position="409"/>
        <end position="432"/>
    </location>
</feature>
<protein>
    <recommendedName>
        <fullName evidence="15">b(0,+)-type amino acid transporter 1</fullName>
    </recommendedName>
    <alternativeName>
        <fullName evidence="16">Glycoprotein-associated amino acid transporter b0,+AT1</fullName>
    </alternativeName>
    <alternativeName>
        <fullName evidence="17">Solute carrier family 7 member 9</fullName>
    </alternativeName>
</protein>
<keyword evidence="8 19" id="KW-0472">Membrane</keyword>
<comment type="catalytic activity">
    <reaction evidence="12">
        <text>L-histidine(out) + L-arginine(in) = L-histidine(in) + L-arginine(out)</text>
        <dbReference type="Rhea" id="RHEA:71063"/>
        <dbReference type="ChEBI" id="CHEBI:32682"/>
        <dbReference type="ChEBI" id="CHEBI:57595"/>
    </reaction>
    <physiologicalReaction direction="left-to-right" evidence="12">
        <dbReference type="Rhea" id="RHEA:71064"/>
    </physiologicalReaction>
</comment>
<evidence type="ECO:0000313" key="24">
    <source>
        <dbReference type="RefSeq" id="XP_024936532.1"/>
    </source>
</evidence>
<evidence type="ECO:0000313" key="22">
    <source>
        <dbReference type="RefSeq" id="XP_024936530.1"/>
    </source>
</evidence>
<evidence type="ECO:0000256" key="11">
    <source>
        <dbReference type="ARBA" id="ARBA00051814"/>
    </source>
</evidence>
<evidence type="ECO:0000256" key="8">
    <source>
        <dbReference type="ARBA" id="ARBA00023136"/>
    </source>
</evidence>
<feature type="transmembrane region" description="Helical" evidence="19">
    <location>
        <begin position="179"/>
        <end position="199"/>
    </location>
</feature>
<evidence type="ECO:0000256" key="16">
    <source>
        <dbReference type="ARBA" id="ARBA00079910"/>
    </source>
</evidence>
<name>A0AAJ7VXA5_CEPCN</name>
<accession>A0AAJ7VXA5</accession>
<dbReference type="FunFam" id="1.20.1740.10:FF:000015">
    <property type="entry name" value="B(0,+)-type amino acid transporter 1"/>
    <property type="match status" value="1"/>
</dbReference>
<evidence type="ECO:0000256" key="2">
    <source>
        <dbReference type="ARBA" id="ARBA00009523"/>
    </source>
</evidence>
<dbReference type="Proteomes" id="UP000694920">
    <property type="component" value="Unplaced"/>
</dbReference>
<keyword evidence="7 19" id="KW-1133">Transmembrane helix</keyword>
<comment type="catalytic activity">
    <reaction evidence="18">
        <text>L-phenylalanine(out) + L-arginine(in) = L-phenylalanine(in) + L-arginine(out)</text>
        <dbReference type="Rhea" id="RHEA:71067"/>
        <dbReference type="ChEBI" id="CHEBI:32682"/>
        <dbReference type="ChEBI" id="CHEBI:58095"/>
    </reaction>
    <physiologicalReaction direction="left-to-right" evidence="18">
        <dbReference type="Rhea" id="RHEA:71068"/>
    </physiologicalReaction>
</comment>
<dbReference type="PIRSF" id="PIRSF006060">
    <property type="entry name" value="AA_transporter"/>
    <property type="match status" value="1"/>
</dbReference>
<evidence type="ECO:0000256" key="15">
    <source>
        <dbReference type="ARBA" id="ARBA00074336"/>
    </source>
</evidence>
<evidence type="ECO:0000256" key="13">
    <source>
        <dbReference type="ARBA" id="ARBA00052179"/>
    </source>
</evidence>
<organism evidence="20 23">
    <name type="scientific">Cephus cinctus</name>
    <name type="common">Wheat stem sawfly</name>
    <dbReference type="NCBI Taxonomy" id="211228"/>
    <lineage>
        <taxon>Eukaryota</taxon>
        <taxon>Metazoa</taxon>
        <taxon>Ecdysozoa</taxon>
        <taxon>Arthropoda</taxon>
        <taxon>Hexapoda</taxon>
        <taxon>Insecta</taxon>
        <taxon>Pterygota</taxon>
        <taxon>Neoptera</taxon>
        <taxon>Endopterygota</taxon>
        <taxon>Hymenoptera</taxon>
        <taxon>Cephoidea</taxon>
        <taxon>Cephidae</taxon>
        <taxon>Cephus</taxon>
    </lineage>
</organism>
<comment type="catalytic activity">
    <reaction evidence="14">
        <text>L-leucine(out) + L-arginine(in) = L-leucine(in) + L-arginine(out)</text>
        <dbReference type="Rhea" id="RHEA:71059"/>
        <dbReference type="ChEBI" id="CHEBI:32682"/>
        <dbReference type="ChEBI" id="CHEBI:57427"/>
    </reaction>
    <physiologicalReaction direction="left-to-right" evidence="14">
        <dbReference type="Rhea" id="RHEA:71060"/>
    </physiologicalReaction>
</comment>
<dbReference type="KEGG" id="ccin:107263401"/>
<gene>
    <name evidence="21 22 23 24" type="primary">LOC107263401</name>
</gene>
<evidence type="ECO:0000256" key="3">
    <source>
        <dbReference type="ARBA" id="ARBA00022448"/>
    </source>
</evidence>
<keyword evidence="6 19" id="KW-0812">Transmembrane</keyword>
<dbReference type="GO" id="GO:0016324">
    <property type="term" value="C:apical plasma membrane"/>
    <property type="evidence" value="ECO:0007669"/>
    <property type="project" value="UniProtKB-SubCell"/>
</dbReference>
<comment type="catalytic activity">
    <reaction evidence="10">
        <text>L-lysine(out) + L-arginine(in) = L-lysine(in) + L-arginine(out)</text>
        <dbReference type="Rhea" id="RHEA:70827"/>
        <dbReference type="ChEBI" id="CHEBI:32551"/>
        <dbReference type="ChEBI" id="CHEBI:32682"/>
    </reaction>
    <physiologicalReaction direction="left-to-right" evidence="10">
        <dbReference type="Rhea" id="RHEA:70828"/>
    </physiologicalReaction>
</comment>
<feature type="transmembrane region" description="Helical" evidence="19">
    <location>
        <begin position="438"/>
        <end position="456"/>
    </location>
</feature>
<dbReference type="PANTHER" id="PTHR11785">
    <property type="entry name" value="AMINO ACID TRANSPORTER"/>
    <property type="match status" value="1"/>
</dbReference>
<keyword evidence="3" id="KW-0813">Transport</keyword>
<evidence type="ECO:0000256" key="4">
    <source>
        <dbReference type="ARBA" id="ARBA00022475"/>
    </source>
</evidence>
<comment type="similarity">
    <text evidence="2">Belongs to the amino acid-polyamine-organocation (APC) superfamily.</text>
</comment>
<evidence type="ECO:0000313" key="23">
    <source>
        <dbReference type="RefSeq" id="XP_024936531.1"/>
    </source>
</evidence>
<reference evidence="21 22" key="1">
    <citation type="submission" date="2025-04" db="UniProtKB">
        <authorList>
            <consortium name="RefSeq"/>
        </authorList>
    </citation>
    <scope>IDENTIFICATION</scope>
</reference>
<keyword evidence="4" id="KW-1003">Cell membrane</keyword>
<dbReference type="GeneID" id="107263401"/>
<evidence type="ECO:0000256" key="9">
    <source>
        <dbReference type="ARBA" id="ARBA00023157"/>
    </source>
</evidence>
<keyword evidence="5" id="KW-0597">Phosphoprotein</keyword>
<feature type="transmembrane region" description="Helical" evidence="19">
    <location>
        <begin position="102"/>
        <end position="128"/>
    </location>
</feature>
<evidence type="ECO:0000313" key="20">
    <source>
        <dbReference type="Proteomes" id="UP000694920"/>
    </source>
</evidence>
<evidence type="ECO:0000256" key="19">
    <source>
        <dbReference type="SAM" id="Phobius"/>
    </source>
</evidence>
<sequence>MAGAATGTKNKVALKRRLGLFSAVNMILAVMIGSGIFVSPAKTLEKSGSIGFCLIIWTSCGLLSLLGALAFAELSAVVPRSGAEYAYFIEAFMPLHRYFGQIPAFICSWVYVMVLRPAEVAVVILTFAEYSVQPFSGYMKDVPEESVYLVKKLISILALGSITYINLTSVKLYVRVQNIFTICKVAACILIIVGGVWWLGTGRTELLKDTFKGTTASPRNIALAFYSGLWAYDGWTSATIVTEEVKRPEVNILRSILIAVPIITILYVGMNLMYMSVLTITEITKAPAVGVLWVERVFPSWLGFVIPLGVTLSTFGCGLTVQFGVSRLCYVAGQEGHLPKVFSFVHIHKLTPAVAVAFQGLLTLICILLGDIVELIEFSSFLTWIFYGMAMIALIILRRTKADAHRPYTVPLVIPWLVLLISIFLATVPIITDPSPKYLFAVAFILFGIVIYHFYVHKEAENSLMRNFTYVMQVMCLVVAPGIHQED</sequence>
<proteinExistence type="inferred from homology"/>
<dbReference type="InterPro" id="IPR002293">
    <property type="entry name" value="AA/rel_permease1"/>
</dbReference>
<evidence type="ECO:0000256" key="1">
    <source>
        <dbReference type="ARBA" id="ARBA00004424"/>
    </source>
</evidence>
<feature type="transmembrane region" description="Helical" evidence="19">
    <location>
        <begin position="50"/>
        <end position="72"/>
    </location>
</feature>
<evidence type="ECO:0000256" key="7">
    <source>
        <dbReference type="ARBA" id="ARBA00022989"/>
    </source>
</evidence>
<evidence type="ECO:0000256" key="5">
    <source>
        <dbReference type="ARBA" id="ARBA00022553"/>
    </source>
</evidence>